<sequence length="426" mass="47173">MKWSIFVCLIVCMARFCDGLAIKCLPGAADPSCTPERKQFDSPEPVESLTEASEVQCLAGSEWESNCHYCRCSYQGRAECLKQSTDCDIGIKAEPVLCKVNTTFQRDCNTCICLENGLGLCTLEFCRRSDVLVSAPEILIATVNSESDGTDAQKLAETNVAVPTTKSSKNTTKSQVCEANRMFIKDCNTCWCNEDGTGYYCTRRVCVPLLPEDQADLGGIPAENLRVTKKHCRPNEVFELDCNMCRCHPDGKSYACTRRACEEQLEDNKNVTLSRKVRTITTEPPKACQPGQEFRMDCNKCLCDNKGQDFSCTRIDCNALNNNHHASALRSKRDTSEKVTTQCVPGTVFDRDCNVCLCAEGGQSATCTLKRCKDTATEKAPESDQGFRCNPGEQFRRDCNDCTCSADGKSIFCTLRLCDQDLTSDI</sequence>
<protein>
    <submittedName>
        <fullName evidence="1">Uncharacterized protein</fullName>
    </submittedName>
</protein>
<evidence type="ECO:0000313" key="1">
    <source>
        <dbReference type="EMBL" id="KAJ8710617.1"/>
    </source>
</evidence>
<comment type="caution">
    <text evidence="1">The sequence shown here is derived from an EMBL/GenBank/DDBJ whole genome shotgun (WGS) entry which is preliminary data.</text>
</comment>
<gene>
    <name evidence="1" type="ORF">PYW08_009132</name>
</gene>
<reference evidence="1" key="1">
    <citation type="submission" date="2023-03" db="EMBL/GenBank/DDBJ databases">
        <title>Chromosome-level genomes of two armyworms, Mythimna separata and Mythimna loreyi, provide insights into the biosynthesis and reception of sex pheromones.</title>
        <authorList>
            <person name="Zhao H."/>
        </authorList>
    </citation>
    <scope>NUCLEOTIDE SEQUENCE</scope>
    <source>
        <strain evidence="1">BeijingLab</strain>
    </source>
</reference>
<proteinExistence type="predicted"/>
<dbReference type="Proteomes" id="UP001231649">
    <property type="component" value="Chromosome 23"/>
</dbReference>
<organism evidence="1 2">
    <name type="scientific">Mythimna loreyi</name>
    <dbReference type="NCBI Taxonomy" id="667449"/>
    <lineage>
        <taxon>Eukaryota</taxon>
        <taxon>Metazoa</taxon>
        <taxon>Ecdysozoa</taxon>
        <taxon>Arthropoda</taxon>
        <taxon>Hexapoda</taxon>
        <taxon>Insecta</taxon>
        <taxon>Pterygota</taxon>
        <taxon>Neoptera</taxon>
        <taxon>Endopterygota</taxon>
        <taxon>Lepidoptera</taxon>
        <taxon>Glossata</taxon>
        <taxon>Ditrysia</taxon>
        <taxon>Noctuoidea</taxon>
        <taxon>Noctuidae</taxon>
        <taxon>Noctuinae</taxon>
        <taxon>Hadenini</taxon>
        <taxon>Mythimna</taxon>
    </lineage>
</organism>
<accession>A0ACC2Q7R0</accession>
<keyword evidence="2" id="KW-1185">Reference proteome</keyword>
<name>A0ACC2Q7R0_9NEOP</name>
<dbReference type="EMBL" id="CM056799">
    <property type="protein sequence ID" value="KAJ8710617.1"/>
    <property type="molecule type" value="Genomic_DNA"/>
</dbReference>
<evidence type="ECO:0000313" key="2">
    <source>
        <dbReference type="Proteomes" id="UP001231649"/>
    </source>
</evidence>